<dbReference type="PANTHER" id="PTHR37299:SF1">
    <property type="entry name" value="STAGE 0 SPORULATION PROTEIN A HOMOLOG"/>
    <property type="match status" value="1"/>
</dbReference>
<dbReference type="PANTHER" id="PTHR37299">
    <property type="entry name" value="TRANSCRIPTIONAL REGULATOR-RELATED"/>
    <property type="match status" value="1"/>
</dbReference>
<dbReference type="Pfam" id="PF00072">
    <property type="entry name" value="Response_reg"/>
    <property type="match status" value="1"/>
</dbReference>
<dbReference type="SMART" id="SM00448">
    <property type="entry name" value="REC"/>
    <property type="match status" value="1"/>
</dbReference>
<evidence type="ECO:0000259" key="3">
    <source>
        <dbReference type="PROSITE" id="PS50930"/>
    </source>
</evidence>
<keyword evidence="1" id="KW-0597">Phosphoprotein</keyword>
<dbReference type="InterPro" id="IPR007492">
    <property type="entry name" value="LytTR_DNA-bd_dom"/>
</dbReference>
<feature type="domain" description="Response regulatory" evidence="2">
    <location>
        <begin position="1"/>
        <end position="117"/>
    </location>
</feature>
<dbReference type="Pfam" id="PF04397">
    <property type="entry name" value="LytTR"/>
    <property type="match status" value="1"/>
</dbReference>
<keyword evidence="4" id="KW-0238">DNA-binding</keyword>
<dbReference type="InterPro" id="IPR046947">
    <property type="entry name" value="LytR-like"/>
</dbReference>
<keyword evidence="5" id="KW-1185">Reference proteome</keyword>
<dbReference type="InterPro" id="IPR001789">
    <property type="entry name" value="Sig_transdc_resp-reg_receiver"/>
</dbReference>
<dbReference type="SMART" id="SM00850">
    <property type="entry name" value="LytTR"/>
    <property type="match status" value="1"/>
</dbReference>
<organism evidence="4 5">
    <name type="scientific">Thiobacter aerophilum</name>
    <dbReference type="NCBI Taxonomy" id="3121275"/>
    <lineage>
        <taxon>Bacteria</taxon>
        <taxon>Pseudomonadati</taxon>
        <taxon>Pseudomonadota</taxon>
        <taxon>Betaproteobacteria</taxon>
        <taxon>Burkholderiales</taxon>
        <taxon>Thiobacteraceae</taxon>
        <taxon>Thiobacter</taxon>
    </lineage>
</organism>
<protein>
    <submittedName>
        <fullName evidence="4">LytTR family DNA-binding domain-containing protein</fullName>
    </submittedName>
</protein>
<sequence length="256" mass="28652">MLIVDDEAPARLRLSDLLHDLAMELPVRIAGEASNGREALDAVCALRPDVVLLDIRMPEIDGIETAEHLLELEHPPAVIFTTAYDDYAVRAFEVNAIDYLLKPVRAERLAAALNKAQGLSRPRLEAIKHAAGHPRSHLAITDRGRIVLVPIHEVIYLKAELKYVTVRTAAKEYLIEESLSRLEQEFGERFVRIHRNCLVARAHVAGFKRVKEGEGEGEHAGSGWVVMLKGIPETPPVSRRQQHVIREFKSGQRATH</sequence>
<gene>
    <name evidence="4" type="ORF">V6E02_05315</name>
</gene>
<evidence type="ECO:0000313" key="4">
    <source>
        <dbReference type="EMBL" id="MEO1766625.1"/>
    </source>
</evidence>
<dbReference type="PROSITE" id="PS50930">
    <property type="entry name" value="HTH_LYTTR"/>
    <property type="match status" value="1"/>
</dbReference>
<dbReference type="SUPFAM" id="SSF52172">
    <property type="entry name" value="CheY-like"/>
    <property type="match status" value="1"/>
</dbReference>
<accession>A0ABV0EF30</accession>
<evidence type="ECO:0000256" key="1">
    <source>
        <dbReference type="PROSITE-ProRule" id="PRU00169"/>
    </source>
</evidence>
<name>A0ABV0EF30_9BURK</name>
<proteinExistence type="predicted"/>
<comment type="caution">
    <text evidence="4">The sequence shown here is derived from an EMBL/GenBank/DDBJ whole genome shotgun (WGS) entry which is preliminary data.</text>
</comment>
<reference evidence="4 5" key="1">
    <citation type="submission" date="2024-02" db="EMBL/GenBank/DDBJ databases">
        <title>New thermophilic sulfur-oxidizing bacteria from a hot springs of the Uzon caldera (Kamchatka, Russia).</title>
        <authorList>
            <person name="Dukat A.M."/>
            <person name="Elcheninov A.G."/>
            <person name="Frolov E.N."/>
        </authorList>
    </citation>
    <scope>NUCLEOTIDE SEQUENCE [LARGE SCALE GENOMIC DNA]</scope>
    <source>
        <strain evidence="4 5">AK1</strain>
    </source>
</reference>
<dbReference type="PROSITE" id="PS50110">
    <property type="entry name" value="RESPONSE_REGULATORY"/>
    <property type="match status" value="1"/>
</dbReference>
<dbReference type="RefSeq" id="WP_347307920.1">
    <property type="nucleotide sequence ID" value="NZ_JBAJEX010000003.1"/>
</dbReference>
<dbReference type="Gene3D" id="2.40.50.1020">
    <property type="entry name" value="LytTr DNA-binding domain"/>
    <property type="match status" value="1"/>
</dbReference>
<dbReference type="Gene3D" id="3.40.50.2300">
    <property type="match status" value="1"/>
</dbReference>
<evidence type="ECO:0000259" key="2">
    <source>
        <dbReference type="PROSITE" id="PS50110"/>
    </source>
</evidence>
<dbReference type="GO" id="GO:0003677">
    <property type="term" value="F:DNA binding"/>
    <property type="evidence" value="ECO:0007669"/>
    <property type="project" value="UniProtKB-KW"/>
</dbReference>
<dbReference type="InterPro" id="IPR011006">
    <property type="entry name" value="CheY-like_superfamily"/>
</dbReference>
<feature type="modified residue" description="4-aspartylphosphate" evidence="1">
    <location>
        <position position="54"/>
    </location>
</feature>
<evidence type="ECO:0000313" key="5">
    <source>
        <dbReference type="Proteomes" id="UP001482231"/>
    </source>
</evidence>
<dbReference type="EMBL" id="JBAJEX010000003">
    <property type="protein sequence ID" value="MEO1766625.1"/>
    <property type="molecule type" value="Genomic_DNA"/>
</dbReference>
<feature type="domain" description="HTH LytTR-type" evidence="3">
    <location>
        <begin position="138"/>
        <end position="209"/>
    </location>
</feature>
<dbReference type="Proteomes" id="UP001482231">
    <property type="component" value="Unassembled WGS sequence"/>
</dbReference>